<dbReference type="EMBL" id="JBAGLP010000105">
    <property type="protein sequence ID" value="MEG3613942.1"/>
    <property type="molecule type" value="Genomic_DNA"/>
</dbReference>
<evidence type="ECO:0000256" key="2">
    <source>
        <dbReference type="SAM" id="SignalP"/>
    </source>
</evidence>
<feature type="signal peptide" evidence="2">
    <location>
        <begin position="1"/>
        <end position="37"/>
    </location>
</feature>
<dbReference type="Proteomes" id="UP001310387">
    <property type="component" value="Unassembled WGS sequence"/>
</dbReference>
<protein>
    <submittedName>
        <fullName evidence="3">Uncharacterized protein</fullName>
    </submittedName>
</protein>
<keyword evidence="2" id="KW-0732">Signal</keyword>
<evidence type="ECO:0000313" key="3">
    <source>
        <dbReference type="EMBL" id="MEG3613942.1"/>
    </source>
</evidence>
<name>A0ABU7Z3E4_9MICO</name>
<sequence length="162" mass="16730">MTSVPTTQTAPTRQRGATTRFAAASLVALAMMLGACSAPTDVQQFIDDAQSQAEAIEGDLRELEEQVTGVPDELQGSVTDAVASAQAATDEARGALEQATESEDGAMVALQDAQVALEAASAEVKHVTEEARTAGADQVADLLAQLQTQIDDLRGETEDAAA</sequence>
<proteinExistence type="predicted"/>
<keyword evidence="4" id="KW-1185">Reference proteome</keyword>
<feature type="chain" id="PRO_5045412797" evidence="2">
    <location>
        <begin position="38"/>
        <end position="162"/>
    </location>
</feature>
<dbReference type="RefSeq" id="WP_332900806.1">
    <property type="nucleotide sequence ID" value="NZ_JBAGLP010000105.1"/>
</dbReference>
<evidence type="ECO:0000256" key="1">
    <source>
        <dbReference type="SAM" id="Coils"/>
    </source>
</evidence>
<accession>A0ABU7Z3E4</accession>
<evidence type="ECO:0000313" key="4">
    <source>
        <dbReference type="Proteomes" id="UP001310387"/>
    </source>
</evidence>
<reference evidence="3" key="2">
    <citation type="submission" date="2024-02" db="EMBL/GenBank/DDBJ databases">
        <authorList>
            <person name="Prathaban M."/>
            <person name="Mythili R."/>
            <person name="Sharmila Devi N."/>
            <person name="Sobanaa M."/>
            <person name="Prathiviraj R."/>
            <person name="Selvin J."/>
        </authorList>
    </citation>
    <scope>NUCLEOTIDE SEQUENCE</scope>
    <source>
        <strain evidence="3">MP1014</strain>
    </source>
</reference>
<reference evidence="3" key="1">
    <citation type="journal article" date="2024" name="Antonie Van Leeuwenhoek">
        <title>Isoptericola haloaureus sp. nov., a dimorphic actinobacterium isolated from mangrove sediments of southeast India, implicating biosaline agricultural significance through nitrogen fixation and salt tolerance genes.</title>
        <authorList>
            <person name="Prathaban M."/>
            <person name="Prathiviraj R."/>
            <person name="Ravichandran M."/>
            <person name="Natarajan S.D."/>
            <person name="Sobanaa M."/>
            <person name="Hari Krishna Kumar S."/>
            <person name="Chandrasekar V."/>
            <person name="Selvin J."/>
        </authorList>
    </citation>
    <scope>NUCLEOTIDE SEQUENCE</scope>
    <source>
        <strain evidence="3">MP1014</strain>
    </source>
</reference>
<feature type="coiled-coil region" evidence="1">
    <location>
        <begin position="110"/>
        <end position="156"/>
    </location>
</feature>
<gene>
    <name evidence="3" type="ORF">V5O49_02265</name>
</gene>
<comment type="caution">
    <text evidence="3">The sequence shown here is derived from an EMBL/GenBank/DDBJ whole genome shotgun (WGS) entry which is preliminary data.</text>
</comment>
<keyword evidence="1" id="KW-0175">Coiled coil</keyword>
<organism evidence="3 4">
    <name type="scientific">Isoptericola haloaureus</name>
    <dbReference type="NCBI Taxonomy" id="1542902"/>
    <lineage>
        <taxon>Bacteria</taxon>
        <taxon>Bacillati</taxon>
        <taxon>Actinomycetota</taxon>
        <taxon>Actinomycetes</taxon>
        <taxon>Micrococcales</taxon>
        <taxon>Promicromonosporaceae</taxon>
        <taxon>Isoptericola</taxon>
    </lineage>
</organism>
<dbReference type="Gene3D" id="1.10.287.1490">
    <property type="match status" value="1"/>
</dbReference>